<organism evidence="9 10">
    <name type="scientific">Nocardia veterana</name>
    <dbReference type="NCBI Taxonomy" id="132249"/>
    <lineage>
        <taxon>Bacteria</taxon>
        <taxon>Bacillati</taxon>
        <taxon>Actinomycetota</taxon>
        <taxon>Actinomycetes</taxon>
        <taxon>Mycobacteriales</taxon>
        <taxon>Nocardiaceae</taxon>
        <taxon>Nocardia</taxon>
    </lineage>
</organism>
<evidence type="ECO:0000256" key="6">
    <source>
        <dbReference type="ARBA" id="ARBA00023014"/>
    </source>
</evidence>
<dbReference type="GO" id="GO:0005506">
    <property type="term" value="F:iron ion binding"/>
    <property type="evidence" value="ECO:0007669"/>
    <property type="project" value="UniProtKB-UniRule"/>
</dbReference>
<dbReference type="PRINTS" id="PR00352">
    <property type="entry name" value="3FE4SFRDOXIN"/>
</dbReference>
<gene>
    <name evidence="9" type="ORF">HGA07_18365</name>
</gene>
<evidence type="ECO:0000256" key="1">
    <source>
        <dbReference type="ARBA" id="ARBA00001927"/>
    </source>
</evidence>
<keyword evidence="6 8" id="KW-0411">Iron-sulfur</keyword>
<evidence type="ECO:0000256" key="8">
    <source>
        <dbReference type="RuleBase" id="RU368020"/>
    </source>
</evidence>
<keyword evidence="2 8" id="KW-0813">Transport</keyword>
<evidence type="ECO:0000256" key="2">
    <source>
        <dbReference type="ARBA" id="ARBA00022448"/>
    </source>
</evidence>
<comment type="function">
    <text evidence="8">Ferredoxins are iron-sulfur proteins that transfer electrons in a wide variety of metabolic reactions.</text>
</comment>
<dbReference type="PANTHER" id="PTHR36923">
    <property type="entry name" value="FERREDOXIN"/>
    <property type="match status" value="1"/>
</dbReference>
<name>A0A7X6M0J7_9NOCA</name>
<dbReference type="EMBL" id="JAAXPE010000019">
    <property type="protein sequence ID" value="NKY87586.1"/>
    <property type="molecule type" value="Genomic_DNA"/>
</dbReference>
<keyword evidence="5 8" id="KW-0408">Iron</keyword>
<protein>
    <recommendedName>
        <fullName evidence="8">Ferredoxin</fullName>
    </recommendedName>
</protein>
<dbReference type="PANTHER" id="PTHR36923:SF3">
    <property type="entry name" value="FERREDOXIN"/>
    <property type="match status" value="1"/>
</dbReference>
<comment type="caution">
    <text evidence="9">The sequence shown here is derived from an EMBL/GenBank/DDBJ whole genome shotgun (WGS) entry which is preliminary data.</text>
</comment>
<evidence type="ECO:0000256" key="5">
    <source>
        <dbReference type="ARBA" id="ARBA00023004"/>
    </source>
</evidence>
<accession>A0A7X6M0J7</accession>
<keyword evidence="10" id="KW-1185">Reference proteome</keyword>
<dbReference type="AlphaFoldDB" id="A0A7X6M0J7"/>
<dbReference type="GO" id="GO:0051538">
    <property type="term" value="F:3 iron, 4 sulfur cluster binding"/>
    <property type="evidence" value="ECO:0007669"/>
    <property type="project" value="UniProtKB-KW"/>
</dbReference>
<keyword evidence="4 8" id="KW-0249">Electron transport</keyword>
<reference evidence="9 10" key="1">
    <citation type="submission" date="2020-04" db="EMBL/GenBank/DDBJ databases">
        <title>MicrobeNet Type strains.</title>
        <authorList>
            <person name="Nicholson A.C."/>
        </authorList>
    </citation>
    <scope>NUCLEOTIDE SEQUENCE [LARGE SCALE GENOMIC DNA]</scope>
    <source>
        <strain evidence="9 10">DSM 44445</strain>
    </source>
</reference>
<dbReference type="InterPro" id="IPR001080">
    <property type="entry name" value="3Fe4S_ferredoxin"/>
</dbReference>
<evidence type="ECO:0000256" key="4">
    <source>
        <dbReference type="ARBA" id="ARBA00022982"/>
    </source>
</evidence>
<dbReference type="InterPro" id="IPR051269">
    <property type="entry name" value="Fe-S_cluster_ET"/>
</dbReference>
<dbReference type="Pfam" id="PF13370">
    <property type="entry name" value="Fer4_13"/>
    <property type="match status" value="1"/>
</dbReference>
<evidence type="ECO:0000313" key="9">
    <source>
        <dbReference type="EMBL" id="NKY87586.1"/>
    </source>
</evidence>
<comment type="cofactor">
    <cofactor evidence="1">
        <name>[3Fe-4S] cluster</name>
        <dbReference type="ChEBI" id="CHEBI:21137"/>
    </cofactor>
</comment>
<dbReference type="Gene3D" id="3.30.70.20">
    <property type="match status" value="1"/>
</dbReference>
<sequence length="71" mass="7458">MVDNRIVEADRDVCIGSGQCEMLLPNVFTVGDEGTVDIDAAAAHEADTTLLQRAVQNCPTAALRLSPTGNS</sequence>
<keyword evidence="3 8" id="KW-0479">Metal-binding</keyword>
<evidence type="ECO:0000313" key="10">
    <source>
        <dbReference type="Proteomes" id="UP000523447"/>
    </source>
</evidence>
<evidence type="ECO:0000256" key="7">
    <source>
        <dbReference type="ARBA" id="ARBA00023291"/>
    </source>
</evidence>
<proteinExistence type="predicted"/>
<dbReference type="SUPFAM" id="SSF54862">
    <property type="entry name" value="4Fe-4S ferredoxins"/>
    <property type="match status" value="1"/>
</dbReference>
<dbReference type="RefSeq" id="WP_040723933.1">
    <property type="nucleotide sequence ID" value="NZ_CAWPHS010000011.1"/>
</dbReference>
<evidence type="ECO:0000256" key="3">
    <source>
        <dbReference type="ARBA" id="ARBA00022723"/>
    </source>
</evidence>
<dbReference type="Proteomes" id="UP000523447">
    <property type="component" value="Unassembled WGS sequence"/>
</dbReference>
<dbReference type="GO" id="GO:0009055">
    <property type="term" value="F:electron transfer activity"/>
    <property type="evidence" value="ECO:0007669"/>
    <property type="project" value="UniProtKB-UniRule"/>
</dbReference>
<keyword evidence="7" id="KW-0003">3Fe-4S</keyword>